<comment type="similarity">
    <text evidence="3 9">Belongs to the CobD/CbiB family.</text>
</comment>
<dbReference type="NCBIfam" id="TIGR00380">
    <property type="entry name" value="cobal_cbiB"/>
    <property type="match status" value="1"/>
</dbReference>
<comment type="subcellular location">
    <subcellularLocation>
        <location evidence="1 9">Cell membrane</location>
        <topology evidence="1 9">Multi-pass membrane protein</topology>
    </subcellularLocation>
</comment>
<keyword evidence="4 9" id="KW-1003">Cell membrane</keyword>
<comment type="caution">
    <text evidence="9">Lacks conserved residue(s) required for the propagation of feature annotation.</text>
</comment>
<name>A0A1T2KT77_9GAMM</name>
<dbReference type="PANTHER" id="PTHR34308">
    <property type="entry name" value="COBALAMIN BIOSYNTHESIS PROTEIN CBIB"/>
    <property type="match status" value="1"/>
</dbReference>
<evidence type="ECO:0000256" key="8">
    <source>
        <dbReference type="ARBA" id="ARBA00023136"/>
    </source>
</evidence>
<dbReference type="Pfam" id="PF03186">
    <property type="entry name" value="CobD_Cbib"/>
    <property type="match status" value="1"/>
</dbReference>
<dbReference type="GO" id="GO:0009236">
    <property type="term" value="P:cobalamin biosynthetic process"/>
    <property type="evidence" value="ECO:0007669"/>
    <property type="project" value="UniProtKB-UniRule"/>
</dbReference>
<accession>A0A1T2KT77</accession>
<evidence type="ECO:0000256" key="7">
    <source>
        <dbReference type="ARBA" id="ARBA00022989"/>
    </source>
</evidence>
<dbReference type="EMBL" id="MPRJ01000057">
    <property type="protein sequence ID" value="OOZ36059.1"/>
    <property type="molecule type" value="Genomic_DNA"/>
</dbReference>
<dbReference type="OrthoDB" id="9811967at2"/>
<reference evidence="10 11" key="1">
    <citation type="submission" date="2016-11" db="EMBL/GenBank/DDBJ databases">
        <title>Mixed transmission modes and dynamic genome evolution in an obligate animal-bacterial symbiosis.</title>
        <authorList>
            <person name="Russell S.L."/>
            <person name="Corbett-Detig R.B."/>
            <person name="Cavanaugh C.M."/>
        </authorList>
    </citation>
    <scope>NUCLEOTIDE SEQUENCE [LARGE SCALE GENOMIC DNA]</scope>
    <source>
        <strain evidence="10">Se-Cadez</strain>
    </source>
</reference>
<comment type="function">
    <text evidence="9">Converts cobyric acid to cobinamide by the addition of aminopropanol on the F carboxylic group.</text>
</comment>
<dbReference type="GO" id="GO:0005886">
    <property type="term" value="C:plasma membrane"/>
    <property type="evidence" value="ECO:0007669"/>
    <property type="project" value="UniProtKB-SubCell"/>
</dbReference>
<comment type="pathway">
    <text evidence="2 9">Cofactor biosynthesis; adenosylcobalamin biosynthesis.</text>
</comment>
<dbReference type="PANTHER" id="PTHR34308:SF1">
    <property type="entry name" value="COBALAMIN BIOSYNTHESIS PROTEIN CBIB"/>
    <property type="match status" value="1"/>
</dbReference>
<feature type="transmembrane region" description="Helical" evidence="9">
    <location>
        <begin position="143"/>
        <end position="165"/>
    </location>
</feature>
<evidence type="ECO:0000256" key="5">
    <source>
        <dbReference type="ARBA" id="ARBA00022573"/>
    </source>
</evidence>
<keyword evidence="6 9" id="KW-0812">Transmembrane</keyword>
<evidence type="ECO:0000256" key="4">
    <source>
        <dbReference type="ARBA" id="ARBA00022475"/>
    </source>
</evidence>
<keyword evidence="11" id="KW-1185">Reference proteome</keyword>
<keyword evidence="5 9" id="KW-0169">Cobalamin biosynthesis</keyword>
<dbReference type="AlphaFoldDB" id="A0A1T2KT77"/>
<evidence type="ECO:0000313" key="10">
    <source>
        <dbReference type="EMBL" id="OOZ36059.1"/>
    </source>
</evidence>
<keyword evidence="7 9" id="KW-1133">Transmembrane helix</keyword>
<evidence type="ECO:0000256" key="3">
    <source>
        <dbReference type="ARBA" id="ARBA00006263"/>
    </source>
</evidence>
<dbReference type="HAMAP" id="MF_00024">
    <property type="entry name" value="CobD_CbiB"/>
    <property type="match status" value="1"/>
</dbReference>
<evidence type="ECO:0000256" key="9">
    <source>
        <dbReference type="HAMAP-Rule" id="MF_00024"/>
    </source>
</evidence>
<organism evidence="10 11">
    <name type="scientific">Solemya velesiana gill symbiont</name>
    <dbReference type="NCBI Taxonomy" id="1918948"/>
    <lineage>
        <taxon>Bacteria</taxon>
        <taxon>Pseudomonadati</taxon>
        <taxon>Pseudomonadota</taxon>
        <taxon>Gammaproteobacteria</taxon>
        <taxon>sulfur-oxidizing symbionts</taxon>
    </lineage>
</organism>
<evidence type="ECO:0000256" key="6">
    <source>
        <dbReference type="ARBA" id="ARBA00022692"/>
    </source>
</evidence>
<proteinExistence type="inferred from homology"/>
<evidence type="ECO:0000256" key="1">
    <source>
        <dbReference type="ARBA" id="ARBA00004651"/>
    </source>
</evidence>
<evidence type="ECO:0000313" key="11">
    <source>
        <dbReference type="Proteomes" id="UP000190896"/>
    </source>
</evidence>
<gene>
    <name evidence="9" type="primary">cobD</name>
    <name evidence="10" type="ORF">BOW51_09045</name>
</gene>
<sequence>MSVWLALGALLADRLLGELPRWHPLVGFGRLADWAERRFNKRVDARFNGVLAVVVTVLPFTLLTWLLEIYLGGLVGLVLLYVALGARSLEEHAMAVASELAQGNLQGARTQVSLMVSRESAGMDEDAVTRATIESVLENGVDAVFGALFWFLIPGAPGVVLYRLVNTLDAMWDYRTERFNSFGWFAARLDDLLNWIPACLTAFSYALVGNCSQAMDCWRDQAQLLASPNDGPAMTAGADALGVELGGPAVYGGEQVDKAVFGVGDNPGVSDIYCALDLVHKGLFLWLAVVFMGSLLIA</sequence>
<dbReference type="Proteomes" id="UP000190896">
    <property type="component" value="Unassembled WGS sequence"/>
</dbReference>
<evidence type="ECO:0000256" key="2">
    <source>
        <dbReference type="ARBA" id="ARBA00004953"/>
    </source>
</evidence>
<dbReference type="GO" id="GO:0015420">
    <property type="term" value="F:ABC-type vitamin B12 transporter activity"/>
    <property type="evidence" value="ECO:0007669"/>
    <property type="project" value="UniProtKB-UniRule"/>
</dbReference>
<dbReference type="RefSeq" id="WP_078487691.1">
    <property type="nucleotide sequence ID" value="NZ_MPRJ01000057.1"/>
</dbReference>
<comment type="caution">
    <text evidence="10">The sequence shown here is derived from an EMBL/GenBank/DDBJ whole genome shotgun (WGS) entry which is preliminary data.</text>
</comment>
<dbReference type="GO" id="GO:0048472">
    <property type="term" value="F:threonine-phosphate decarboxylase activity"/>
    <property type="evidence" value="ECO:0007669"/>
    <property type="project" value="InterPro"/>
</dbReference>
<dbReference type="InterPro" id="IPR004485">
    <property type="entry name" value="Cobalamin_biosynth_CobD/CbiB"/>
</dbReference>
<keyword evidence="8 9" id="KW-0472">Membrane</keyword>
<feature type="transmembrane region" description="Helical" evidence="9">
    <location>
        <begin position="278"/>
        <end position="297"/>
    </location>
</feature>
<dbReference type="UniPathway" id="UPA00148"/>
<protein>
    <recommendedName>
        <fullName evidence="9">Cobalamin biosynthesis protein CobD</fullName>
    </recommendedName>
</protein>